<proteinExistence type="predicted"/>
<comment type="caution">
    <text evidence="1">The sequence shown here is derived from an EMBL/GenBank/DDBJ whole genome shotgun (WGS) entry which is preliminary data.</text>
</comment>
<dbReference type="AlphaFoldDB" id="T0XY46"/>
<feature type="non-terminal residue" evidence="1">
    <location>
        <position position="256"/>
    </location>
</feature>
<name>T0XY46_9ZZZZ</name>
<dbReference type="EMBL" id="AUZZ01011020">
    <property type="protein sequence ID" value="EQD27691.1"/>
    <property type="molecule type" value="Genomic_DNA"/>
</dbReference>
<protein>
    <submittedName>
        <fullName evidence="1">Uncharacterized protein</fullName>
    </submittedName>
</protein>
<accession>T0XY46</accession>
<reference evidence="1" key="2">
    <citation type="journal article" date="2014" name="ISME J.">
        <title>Microbial stratification in low pH oxic and suboxic macroscopic growths along an acid mine drainage.</title>
        <authorList>
            <person name="Mendez-Garcia C."/>
            <person name="Mesa V."/>
            <person name="Sprenger R.R."/>
            <person name="Richter M."/>
            <person name="Diez M.S."/>
            <person name="Solano J."/>
            <person name="Bargiela R."/>
            <person name="Golyshina O.V."/>
            <person name="Manteca A."/>
            <person name="Ramos J.L."/>
            <person name="Gallego J.R."/>
            <person name="Llorente I."/>
            <person name="Martins Dos Santos V.A."/>
            <person name="Jensen O.N."/>
            <person name="Pelaez A.I."/>
            <person name="Sanchez J."/>
            <person name="Ferrer M."/>
        </authorList>
    </citation>
    <scope>NUCLEOTIDE SEQUENCE</scope>
</reference>
<gene>
    <name evidence="1" type="ORF">B2A_15141</name>
</gene>
<reference evidence="1" key="1">
    <citation type="submission" date="2013-08" db="EMBL/GenBank/DDBJ databases">
        <authorList>
            <person name="Mendez C."/>
            <person name="Richter M."/>
            <person name="Ferrer M."/>
            <person name="Sanchez J."/>
        </authorList>
    </citation>
    <scope>NUCLEOTIDE SEQUENCE</scope>
</reference>
<feature type="non-terminal residue" evidence="1">
    <location>
        <position position="1"/>
    </location>
</feature>
<organism evidence="1">
    <name type="scientific">mine drainage metagenome</name>
    <dbReference type="NCBI Taxonomy" id="410659"/>
    <lineage>
        <taxon>unclassified sequences</taxon>
        <taxon>metagenomes</taxon>
        <taxon>ecological metagenomes</taxon>
    </lineage>
</organism>
<evidence type="ECO:0000313" key="1">
    <source>
        <dbReference type="EMBL" id="EQD27691.1"/>
    </source>
</evidence>
<sequence>ENTSTPEVGLGALTFDPGLGNAVLFGPNLVNAYANDSMWSFADGSWHTIPLMPVGFDPGAIDFPTMTYDAAAGGILLLQGNYNSSVGNATSPGGVTESWIYFGSRWAESGSLPFPYLGGFGSMAYYPASSDVVEFGGLASSNRTAWVYSQGNWTNSSAYGPTYRVGDAMAYDPTLGAVVMFGGDRRVPPDLGYPKNDTWIYGYPTESLKLAVSEQPSEVCSVASPACGLGINETRITITATGTRYVSQQLSTTDNG</sequence>